<evidence type="ECO:0000256" key="4">
    <source>
        <dbReference type="ARBA" id="ARBA00022989"/>
    </source>
</evidence>
<keyword evidence="5 8" id="KW-0472">Membrane</keyword>
<dbReference type="PANTHER" id="PTHR21143:SF133">
    <property type="entry name" value="GUSTATORY AND PHEROMONE RECEPTOR 32A-RELATED"/>
    <property type="match status" value="1"/>
</dbReference>
<dbReference type="EMBL" id="GBHO01032353">
    <property type="protein sequence ID" value="JAG11251.1"/>
    <property type="molecule type" value="Transcribed_RNA"/>
</dbReference>
<evidence type="ECO:0000256" key="8">
    <source>
        <dbReference type="SAM" id="Phobius"/>
    </source>
</evidence>
<keyword evidence="6 9" id="KW-0675">Receptor</keyword>
<keyword evidence="3 8" id="KW-0812">Transmembrane</keyword>
<dbReference type="GO" id="GO:0050909">
    <property type="term" value="P:sensory perception of taste"/>
    <property type="evidence" value="ECO:0007669"/>
    <property type="project" value="InterPro"/>
</dbReference>
<feature type="transmembrane region" description="Helical" evidence="8">
    <location>
        <begin position="77"/>
        <end position="101"/>
    </location>
</feature>
<dbReference type="AlphaFoldDB" id="A0A0A9WUZ5"/>
<evidence type="ECO:0000256" key="5">
    <source>
        <dbReference type="ARBA" id="ARBA00023136"/>
    </source>
</evidence>
<dbReference type="InterPro" id="IPR013604">
    <property type="entry name" value="7TM_chemorcpt"/>
</dbReference>
<evidence type="ECO:0000256" key="7">
    <source>
        <dbReference type="ARBA" id="ARBA00023224"/>
    </source>
</evidence>
<dbReference type="GO" id="GO:0005886">
    <property type="term" value="C:plasma membrane"/>
    <property type="evidence" value="ECO:0007669"/>
    <property type="project" value="UniProtKB-SubCell"/>
</dbReference>
<protein>
    <submittedName>
        <fullName evidence="9">Putative gustatory receptor 43a</fullName>
    </submittedName>
</protein>
<evidence type="ECO:0000256" key="3">
    <source>
        <dbReference type="ARBA" id="ARBA00022692"/>
    </source>
</evidence>
<evidence type="ECO:0000313" key="9">
    <source>
        <dbReference type="EMBL" id="JAG11251.1"/>
    </source>
</evidence>
<keyword evidence="4 8" id="KW-1133">Transmembrane helix</keyword>
<evidence type="ECO:0000256" key="6">
    <source>
        <dbReference type="ARBA" id="ARBA00023170"/>
    </source>
</evidence>
<dbReference type="GO" id="GO:0030425">
    <property type="term" value="C:dendrite"/>
    <property type="evidence" value="ECO:0007669"/>
    <property type="project" value="TreeGrafter"/>
</dbReference>
<evidence type="ECO:0000256" key="1">
    <source>
        <dbReference type="ARBA" id="ARBA00004651"/>
    </source>
</evidence>
<keyword evidence="7" id="KW-0807">Transducer</keyword>
<dbReference type="Pfam" id="PF08395">
    <property type="entry name" value="7tm_7"/>
    <property type="match status" value="1"/>
</dbReference>
<dbReference type="PANTHER" id="PTHR21143">
    <property type="entry name" value="INVERTEBRATE GUSTATORY RECEPTOR"/>
    <property type="match status" value="1"/>
</dbReference>
<dbReference type="GO" id="GO:0043025">
    <property type="term" value="C:neuronal cell body"/>
    <property type="evidence" value="ECO:0007669"/>
    <property type="project" value="TreeGrafter"/>
</dbReference>
<feature type="transmembrane region" description="Helical" evidence="8">
    <location>
        <begin position="174"/>
        <end position="198"/>
    </location>
</feature>
<dbReference type="GO" id="GO:0007635">
    <property type="term" value="P:chemosensory behavior"/>
    <property type="evidence" value="ECO:0007669"/>
    <property type="project" value="TreeGrafter"/>
</dbReference>
<proteinExistence type="predicted"/>
<accession>A0A0A9WUZ5</accession>
<name>A0A0A9WUZ5_LYGHE</name>
<keyword evidence="2" id="KW-1003">Cell membrane</keyword>
<reference evidence="9" key="2">
    <citation type="submission" date="2014-07" db="EMBL/GenBank/DDBJ databases">
        <authorList>
            <person name="Hull J."/>
        </authorList>
    </citation>
    <scope>NUCLEOTIDE SEQUENCE</scope>
</reference>
<reference evidence="9" key="1">
    <citation type="journal article" date="2014" name="PLoS ONE">
        <title>Transcriptome-Based Identification of ABC Transporters in the Western Tarnished Plant Bug Lygus hesperus.</title>
        <authorList>
            <person name="Hull J.J."/>
            <person name="Chaney K."/>
            <person name="Geib S.M."/>
            <person name="Fabrick J.A."/>
            <person name="Brent C.S."/>
            <person name="Walsh D."/>
            <person name="Lavine L.C."/>
        </authorList>
    </citation>
    <scope>NUCLEOTIDE SEQUENCE</scope>
</reference>
<dbReference type="GO" id="GO:0008049">
    <property type="term" value="P:male courtship behavior"/>
    <property type="evidence" value="ECO:0007669"/>
    <property type="project" value="TreeGrafter"/>
</dbReference>
<dbReference type="GO" id="GO:0007165">
    <property type="term" value="P:signal transduction"/>
    <property type="evidence" value="ECO:0007669"/>
    <property type="project" value="UniProtKB-KW"/>
</dbReference>
<feature type="transmembrane region" description="Helical" evidence="8">
    <location>
        <begin position="140"/>
        <end position="162"/>
    </location>
</feature>
<feature type="non-terminal residue" evidence="9">
    <location>
        <position position="1"/>
    </location>
</feature>
<gene>
    <name evidence="9" type="primary">Gr43a</name>
    <name evidence="9" type="ORF">CM83_102430</name>
</gene>
<sequence length="273" mass="31329">NSSARREVMQMIFIGCHLHSSFKNKQVFERLIDASTEVPRFLKVTLTLEVMYSASLIGMFIFRCIQLDTYFGIWNTAVIVVLNHISFQLTLLFTLFAYNIVKSHEDLTLKMSHVQDFSSIGTFLDDHYTSMKLFEDLNAVFNRSLIFMYGDIFVSLSFYSYYMTTLQAEGEDAFLSYLLNMLLMTGRFTMLFTTSFTAERIMASATRFNKEIFTLMKDNQELREHRILQLYINCPKTVKFSACGFFTLGNGVVTEMATAVVTYLVALVQLSGG</sequence>
<dbReference type="GO" id="GO:0030424">
    <property type="term" value="C:axon"/>
    <property type="evidence" value="ECO:0007669"/>
    <property type="project" value="TreeGrafter"/>
</dbReference>
<evidence type="ECO:0000256" key="2">
    <source>
        <dbReference type="ARBA" id="ARBA00022475"/>
    </source>
</evidence>
<comment type="subcellular location">
    <subcellularLocation>
        <location evidence="1">Cell membrane</location>
        <topology evidence="1">Multi-pass membrane protein</topology>
    </subcellularLocation>
</comment>
<organism evidence="9">
    <name type="scientific">Lygus hesperus</name>
    <name type="common">Western plant bug</name>
    <dbReference type="NCBI Taxonomy" id="30085"/>
    <lineage>
        <taxon>Eukaryota</taxon>
        <taxon>Metazoa</taxon>
        <taxon>Ecdysozoa</taxon>
        <taxon>Arthropoda</taxon>
        <taxon>Hexapoda</taxon>
        <taxon>Insecta</taxon>
        <taxon>Pterygota</taxon>
        <taxon>Neoptera</taxon>
        <taxon>Paraneoptera</taxon>
        <taxon>Hemiptera</taxon>
        <taxon>Heteroptera</taxon>
        <taxon>Panheteroptera</taxon>
        <taxon>Cimicomorpha</taxon>
        <taxon>Miridae</taxon>
        <taxon>Mirini</taxon>
        <taxon>Lygus</taxon>
    </lineage>
</organism>